<sequence>MIDEFIAKNNLIDKELGSIGKRYNFISFLRFISFFASVILLYMGLSDKKNLLSILGISAAVLFIVFLKIHSVLDDKMINLKSKKEVNEGYIARFDGKWREFSDNGSEFLAKEDMVSRDIDLLGNASLYQFISIAHTDNGKKKLADTVSLKKSHIDTVKERNEAVNELSGKIDFLVGFESVSARISKRKRRKSLQEFEEKKEKCPFIVPILMALIPVVNAAVIIMAIAGKVDPKVIIFTMFGCLLITEFCSGIRNKFLYPIHVLGNGSKDYYALLKLIDEEEFDSELLKDIKDRVGKKNGIINAIKSLIRLSEADNISFNPIVHMALNATLGWDLWLTMFAAGWNKKYSGSINECMEVIGDVEELSSLSIISVVGNTCKPKIIKADNADKDSIMIDAKDVYHPLIGCIKAVANSASISRGATVITGSNMSGKTTFLRTLAINMALAYMGANTCAESMKLPFMKIFTSMRVMDDVAGGISTFYAEILRIKEMAEYIASSPEIPAACFIDEIFKGTNSADRIVGAENAIKKLSEGSGFVVVTTHDFELCELKMSDGRDVKNYHFEEYYEDDELKFDYMIKDGRCTTRNAMTLLKMAGLVS</sequence>
<dbReference type="GO" id="GO:0140664">
    <property type="term" value="F:ATP-dependent DNA damage sensor activity"/>
    <property type="evidence" value="ECO:0007669"/>
    <property type="project" value="InterPro"/>
</dbReference>
<evidence type="ECO:0000256" key="3">
    <source>
        <dbReference type="ARBA" id="ARBA00023125"/>
    </source>
</evidence>
<gene>
    <name evidence="6" type="ORF">SAMN02745110_00094</name>
</gene>
<feature type="transmembrane region" description="Helical" evidence="4">
    <location>
        <begin position="23"/>
        <end position="45"/>
    </location>
</feature>
<keyword evidence="2" id="KW-0067">ATP-binding</keyword>
<keyword evidence="4" id="KW-0472">Membrane</keyword>
<dbReference type="GO" id="GO:0005829">
    <property type="term" value="C:cytosol"/>
    <property type="evidence" value="ECO:0007669"/>
    <property type="project" value="TreeGrafter"/>
</dbReference>
<dbReference type="GO" id="GO:0005524">
    <property type="term" value="F:ATP binding"/>
    <property type="evidence" value="ECO:0007669"/>
    <property type="project" value="UniProtKB-KW"/>
</dbReference>
<feature type="transmembrane region" description="Helical" evidence="4">
    <location>
        <begin position="205"/>
        <end position="228"/>
    </location>
</feature>
<keyword evidence="1" id="KW-0547">Nucleotide-binding</keyword>
<accession>A0A1T4K1Q8</accession>
<dbReference type="AlphaFoldDB" id="A0A1T4K1Q8"/>
<evidence type="ECO:0000256" key="4">
    <source>
        <dbReference type="SAM" id="Phobius"/>
    </source>
</evidence>
<keyword evidence="4" id="KW-1133">Transmembrane helix</keyword>
<dbReference type="SUPFAM" id="SSF52540">
    <property type="entry name" value="P-loop containing nucleoside triphosphate hydrolases"/>
    <property type="match status" value="1"/>
</dbReference>
<keyword evidence="4" id="KW-0812">Transmembrane</keyword>
<dbReference type="PANTHER" id="PTHR11361">
    <property type="entry name" value="DNA MISMATCH REPAIR PROTEIN MUTS FAMILY MEMBER"/>
    <property type="match status" value="1"/>
</dbReference>
<dbReference type="GO" id="GO:0006298">
    <property type="term" value="P:mismatch repair"/>
    <property type="evidence" value="ECO:0007669"/>
    <property type="project" value="InterPro"/>
</dbReference>
<dbReference type="Gene3D" id="3.40.50.300">
    <property type="entry name" value="P-loop containing nucleotide triphosphate hydrolases"/>
    <property type="match status" value="1"/>
</dbReference>
<dbReference type="InterPro" id="IPR000432">
    <property type="entry name" value="DNA_mismatch_repair_MutS_C"/>
</dbReference>
<dbReference type="InterPro" id="IPR045076">
    <property type="entry name" value="MutS"/>
</dbReference>
<dbReference type="GO" id="GO:0030983">
    <property type="term" value="F:mismatched DNA binding"/>
    <property type="evidence" value="ECO:0007669"/>
    <property type="project" value="InterPro"/>
</dbReference>
<evidence type="ECO:0000313" key="6">
    <source>
        <dbReference type="EMBL" id="SJZ36313.1"/>
    </source>
</evidence>
<dbReference type="EMBL" id="FUXA01000003">
    <property type="protein sequence ID" value="SJZ36313.1"/>
    <property type="molecule type" value="Genomic_DNA"/>
</dbReference>
<dbReference type="Proteomes" id="UP000189857">
    <property type="component" value="Unassembled WGS sequence"/>
</dbReference>
<dbReference type="OrthoDB" id="9802448at2"/>
<name>A0A1T4K1Q8_9FIRM</name>
<evidence type="ECO:0000313" key="7">
    <source>
        <dbReference type="Proteomes" id="UP000189857"/>
    </source>
</evidence>
<keyword evidence="7" id="KW-1185">Reference proteome</keyword>
<reference evidence="6 7" key="1">
    <citation type="submission" date="2017-02" db="EMBL/GenBank/DDBJ databases">
        <authorList>
            <person name="Peterson S.W."/>
        </authorList>
    </citation>
    <scope>NUCLEOTIDE SEQUENCE [LARGE SCALE GENOMIC DNA]</scope>
    <source>
        <strain evidence="6 7">ATCC 17233</strain>
    </source>
</reference>
<dbReference type="RefSeq" id="WP_078785787.1">
    <property type="nucleotide sequence ID" value="NZ_FMTO01000002.1"/>
</dbReference>
<proteinExistence type="predicted"/>
<protein>
    <submittedName>
        <fullName evidence="6">MutS domain V</fullName>
    </submittedName>
</protein>
<dbReference type="InterPro" id="IPR027417">
    <property type="entry name" value="P-loop_NTPase"/>
</dbReference>
<dbReference type="Pfam" id="PF00488">
    <property type="entry name" value="MutS_V"/>
    <property type="match status" value="1"/>
</dbReference>
<feature type="transmembrane region" description="Helical" evidence="4">
    <location>
        <begin position="51"/>
        <end position="73"/>
    </location>
</feature>
<evidence type="ECO:0000256" key="1">
    <source>
        <dbReference type="ARBA" id="ARBA00022741"/>
    </source>
</evidence>
<evidence type="ECO:0000256" key="2">
    <source>
        <dbReference type="ARBA" id="ARBA00022840"/>
    </source>
</evidence>
<dbReference type="PANTHER" id="PTHR11361:SF99">
    <property type="entry name" value="DNA MISMATCH REPAIR PROTEIN"/>
    <property type="match status" value="1"/>
</dbReference>
<keyword evidence="3" id="KW-0238">DNA-binding</keyword>
<evidence type="ECO:0000259" key="5">
    <source>
        <dbReference type="SMART" id="SM00534"/>
    </source>
</evidence>
<organism evidence="6 7">
    <name type="scientific">Eubacterium ruminantium</name>
    <dbReference type="NCBI Taxonomy" id="42322"/>
    <lineage>
        <taxon>Bacteria</taxon>
        <taxon>Bacillati</taxon>
        <taxon>Bacillota</taxon>
        <taxon>Clostridia</taxon>
        <taxon>Eubacteriales</taxon>
        <taxon>Eubacteriaceae</taxon>
        <taxon>Eubacterium</taxon>
    </lineage>
</organism>
<dbReference type="SMART" id="SM00534">
    <property type="entry name" value="MUTSac"/>
    <property type="match status" value="1"/>
</dbReference>
<feature type="domain" description="DNA mismatch repair proteins mutS family" evidence="5">
    <location>
        <begin position="418"/>
        <end position="597"/>
    </location>
</feature>